<keyword evidence="6" id="KW-0443">Lipid metabolism</keyword>
<sequence>MTYLLTRRNSTHYYGVENLRTVLERPDGVGLLTVSNHVSTIDSASLPSPVVSFRDMLNPHNCGFWNLAREDQTSETTLKAMIVATVKIMPVWRGGGVYQTAVTNFIARLRNGEWCHIFPEGRTYQDQLKSCWNSEGCRIRASGRTGPPGRSLGPMKWGVGRVIYETAKREGEKTNTFANGVNNGKLIILPFYHLNMEKVLPEAEDLSVISIIPGKNVDVYCKVAFELVV</sequence>
<keyword evidence="8" id="KW-0472">Membrane</keyword>
<dbReference type="GeneID" id="24917732"/>
<dbReference type="GO" id="GO:0005743">
    <property type="term" value="C:mitochondrial inner membrane"/>
    <property type="evidence" value="ECO:0007669"/>
    <property type="project" value="UniProtKB-SubCell"/>
</dbReference>
<keyword evidence="3" id="KW-0808">Transferase</keyword>
<evidence type="ECO:0000313" key="14">
    <source>
        <dbReference type="EMBL" id="CBK20032.2"/>
    </source>
</evidence>
<evidence type="ECO:0000256" key="1">
    <source>
        <dbReference type="ARBA" id="ARBA00004137"/>
    </source>
</evidence>
<evidence type="ECO:0000256" key="3">
    <source>
        <dbReference type="ARBA" id="ARBA00022679"/>
    </source>
</evidence>
<evidence type="ECO:0000313" key="15">
    <source>
        <dbReference type="Proteomes" id="UP000008312"/>
    </source>
</evidence>
<comment type="similarity">
    <text evidence="2 12">Belongs to the taffazin family.</text>
</comment>
<dbReference type="InterPro" id="IPR002123">
    <property type="entry name" value="Plipid/glycerol_acylTrfase"/>
</dbReference>
<keyword evidence="5" id="KW-0999">Mitochondrion inner membrane</keyword>
<evidence type="ECO:0000256" key="9">
    <source>
        <dbReference type="ARBA" id="ARBA00023315"/>
    </source>
</evidence>
<name>D8LW43_BLAHO</name>
<gene>
    <name evidence="14" type="ORF">GSBLH_T00000422001</name>
</gene>
<evidence type="ECO:0000256" key="7">
    <source>
        <dbReference type="ARBA" id="ARBA00023128"/>
    </source>
</evidence>
<evidence type="ECO:0000256" key="6">
    <source>
        <dbReference type="ARBA" id="ARBA00023098"/>
    </source>
</evidence>
<dbReference type="RefSeq" id="XP_012894080.1">
    <property type="nucleotide sequence ID" value="XM_013038626.1"/>
</dbReference>
<organism evidence="14">
    <name type="scientific">Blastocystis hominis</name>
    <dbReference type="NCBI Taxonomy" id="12968"/>
    <lineage>
        <taxon>Eukaryota</taxon>
        <taxon>Sar</taxon>
        <taxon>Stramenopiles</taxon>
        <taxon>Bigyra</taxon>
        <taxon>Opalozoa</taxon>
        <taxon>Opalinata</taxon>
        <taxon>Blastocystidae</taxon>
        <taxon>Blastocystis</taxon>
    </lineage>
</organism>
<dbReference type="EMBL" id="FN668638">
    <property type="protein sequence ID" value="CBK20032.2"/>
    <property type="molecule type" value="Genomic_DNA"/>
</dbReference>
<keyword evidence="4" id="KW-1000">Mitochondrion outer membrane</keyword>
<dbReference type="PANTHER" id="PTHR12497">
    <property type="entry name" value="TAZ PROTEIN TAFAZZIN"/>
    <property type="match status" value="1"/>
</dbReference>
<dbReference type="GO" id="GO:0008374">
    <property type="term" value="F:O-acyltransferase activity"/>
    <property type="evidence" value="ECO:0007669"/>
    <property type="project" value="TreeGrafter"/>
</dbReference>
<dbReference type="GO" id="GO:0006644">
    <property type="term" value="P:phospholipid metabolic process"/>
    <property type="evidence" value="ECO:0007669"/>
    <property type="project" value="InterPro"/>
</dbReference>
<dbReference type="AlphaFoldDB" id="D8LW43"/>
<comment type="catalytic activity">
    <reaction evidence="11">
        <text>1'-[1,2-diacyl-sn-glycero-3-phospho],3'-[1-acyl-sn-glycero-3-phospho]-glycerol + a 1,2-diacyl-sn-glycero-3-phosphocholine = a cardiolipin + a 1-acyl-sn-glycero-3-phosphocholine</text>
        <dbReference type="Rhea" id="RHEA:33731"/>
        <dbReference type="ChEBI" id="CHEBI:57643"/>
        <dbReference type="ChEBI" id="CHEBI:58168"/>
        <dbReference type="ChEBI" id="CHEBI:62237"/>
        <dbReference type="ChEBI" id="CHEBI:64743"/>
    </reaction>
    <physiologicalReaction direction="left-to-right" evidence="11">
        <dbReference type="Rhea" id="RHEA:33732"/>
    </physiologicalReaction>
    <physiologicalReaction direction="right-to-left" evidence="11">
        <dbReference type="Rhea" id="RHEA:33733"/>
    </physiologicalReaction>
</comment>
<proteinExistence type="inferred from homology"/>
<evidence type="ECO:0000256" key="10">
    <source>
        <dbReference type="ARBA" id="ARBA00024323"/>
    </source>
</evidence>
<keyword evidence="15" id="KW-1185">Reference proteome</keyword>
<evidence type="ECO:0000259" key="13">
    <source>
        <dbReference type="SMART" id="SM00563"/>
    </source>
</evidence>
<dbReference type="Pfam" id="PF01553">
    <property type="entry name" value="Acyltransferase"/>
    <property type="match status" value="1"/>
</dbReference>
<comment type="subcellular location">
    <subcellularLocation>
        <location evidence="1">Mitochondrion inner membrane</location>
        <topology evidence="1">Peripheral membrane protein</topology>
        <orientation evidence="1">Intermembrane side</orientation>
    </subcellularLocation>
    <subcellularLocation>
        <location evidence="10">Mitochondrion outer membrane</location>
        <topology evidence="10">Peripheral membrane protein</topology>
        <orientation evidence="10">Intermembrane side</orientation>
    </subcellularLocation>
</comment>
<dbReference type="Proteomes" id="UP000008312">
    <property type="component" value="Unassembled WGS sequence"/>
</dbReference>
<evidence type="ECO:0000256" key="4">
    <source>
        <dbReference type="ARBA" id="ARBA00022787"/>
    </source>
</evidence>
<protein>
    <recommendedName>
        <fullName evidence="12">Tafazzin family protein</fullName>
    </recommendedName>
</protein>
<keyword evidence="9" id="KW-0012">Acyltransferase</keyword>
<feature type="domain" description="Phospholipid/glycerol acyltransferase" evidence="13">
    <location>
        <begin position="31"/>
        <end position="196"/>
    </location>
</feature>
<evidence type="ECO:0000256" key="2">
    <source>
        <dbReference type="ARBA" id="ARBA00010524"/>
    </source>
</evidence>
<evidence type="ECO:0000256" key="11">
    <source>
        <dbReference type="ARBA" id="ARBA00047906"/>
    </source>
</evidence>
<dbReference type="PANTHER" id="PTHR12497:SF0">
    <property type="entry name" value="TAFAZZIN"/>
    <property type="match status" value="1"/>
</dbReference>
<keyword evidence="7" id="KW-0496">Mitochondrion</keyword>
<dbReference type="OrthoDB" id="193467at2759"/>
<dbReference type="InParanoid" id="D8LW43"/>
<dbReference type="InterPro" id="IPR000872">
    <property type="entry name" value="Tafazzin"/>
</dbReference>
<dbReference type="GO" id="GO:0005741">
    <property type="term" value="C:mitochondrial outer membrane"/>
    <property type="evidence" value="ECO:0007669"/>
    <property type="project" value="UniProtKB-SubCell"/>
</dbReference>
<evidence type="ECO:0000256" key="5">
    <source>
        <dbReference type="ARBA" id="ARBA00022792"/>
    </source>
</evidence>
<evidence type="ECO:0000256" key="12">
    <source>
        <dbReference type="RuleBase" id="RU365062"/>
    </source>
</evidence>
<dbReference type="SMART" id="SM00563">
    <property type="entry name" value="PlsC"/>
    <property type="match status" value="1"/>
</dbReference>
<reference evidence="14" key="1">
    <citation type="submission" date="2010-02" db="EMBL/GenBank/DDBJ databases">
        <title>Sequencing and annotation of the Blastocystis hominis genome.</title>
        <authorList>
            <person name="Wincker P."/>
        </authorList>
    </citation>
    <scope>NUCLEOTIDE SEQUENCE</scope>
    <source>
        <strain evidence="14">Singapore isolate B</strain>
    </source>
</reference>
<accession>D8LW43</accession>
<evidence type="ECO:0000256" key="8">
    <source>
        <dbReference type="ARBA" id="ARBA00023136"/>
    </source>
</evidence>